<dbReference type="Pfam" id="PF00507">
    <property type="entry name" value="Oxidored_q4"/>
    <property type="match status" value="1"/>
</dbReference>
<keyword evidence="9" id="KW-0249">Electron transport</keyword>
<keyword evidence="9 11" id="KW-0496">Mitochondrion</keyword>
<dbReference type="PANTHER" id="PTHR36181">
    <property type="entry name" value="INTRON-ENCODED ENDONUCLEASE AI3-RELATED"/>
    <property type="match status" value="1"/>
</dbReference>
<dbReference type="Pfam" id="PF00961">
    <property type="entry name" value="LAGLIDADG_1"/>
    <property type="match status" value="2"/>
</dbReference>
<dbReference type="EMBL" id="KU666552">
    <property type="protein sequence ID" value="ANC62713.1"/>
    <property type="molecule type" value="Genomic_DNA"/>
</dbReference>
<feature type="transmembrane region" description="Helical" evidence="9">
    <location>
        <begin position="52"/>
        <end position="73"/>
    </location>
</feature>
<protein>
    <recommendedName>
        <fullName evidence="3 9">NADH-ubiquinone oxidoreductase chain 3</fullName>
        <ecNumber evidence="9">7.1.1.2</ecNumber>
    </recommendedName>
</protein>
<comment type="catalytic activity">
    <reaction evidence="8 9">
        <text>a ubiquinone + NADH + 5 H(+)(in) = a ubiquinol + NAD(+) + 4 H(+)(out)</text>
        <dbReference type="Rhea" id="RHEA:29091"/>
        <dbReference type="Rhea" id="RHEA-COMP:9565"/>
        <dbReference type="Rhea" id="RHEA-COMP:9566"/>
        <dbReference type="ChEBI" id="CHEBI:15378"/>
        <dbReference type="ChEBI" id="CHEBI:16389"/>
        <dbReference type="ChEBI" id="CHEBI:17976"/>
        <dbReference type="ChEBI" id="CHEBI:57540"/>
        <dbReference type="ChEBI" id="CHEBI:57945"/>
        <dbReference type="EC" id="7.1.1.2"/>
    </reaction>
</comment>
<dbReference type="GO" id="GO:0008137">
    <property type="term" value="F:NADH dehydrogenase (ubiquinone) activity"/>
    <property type="evidence" value="ECO:0007669"/>
    <property type="project" value="UniProtKB-UniRule"/>
</dbReference>
<dbReference type="AlphaFoldDB" id="A0A161ISW4"/>
<keyword evidence="6 9" id="KW-1133">Transmembrane helix</keyword>
<dbReference type="GO" id="GO:0004519">
    <property type="term" value="F:endonuclease activity"/>
    <property type="evidence" value="ECO:0007669"/>
    <property type="project" value="InterPro"/>
</dbReference>
<dbReference type="InterPro" id="IPR051289">
    <property type="entry name" value="LAGLIDADG_Endonuclease"/>
</dbReference>
<dbReference type="RefSeq" id="YP_009254027.1">
    <property type="nucleotide sequence ID" value="NC_030206.1"/>
</dbReference>
<proteinExistence type="inferred from homology"/>
<dbReference type="InterPro" id="IPR027434">
    <property type="entry name" value="Homing_endonucl"/>
</dbReference>
<dbReference type="GO" id="GO:0031966">
    <property type="term" value="C:mitochondrial membrane"/>
    <property type="evidence" value="ECO:0007669"/>
    <property type="project" value="UniProtKB-SubCell"/>
</dbReference>
<keyword evidence="4 9" id="KW-0813">Transport</keyword>
<evidence type="ECO:0000256" key="3">
    <source>
        <dbReference type="ARBA" id="ARBA00021007"/>
    </source>
</evidence>
<keyword evidence="7 9" id="KW-0472">Membrane</keyword>
<evidence type="ECO:0000256" key="6">
    <source>
        <dbReference type="ARBA" id="ARBA00022989"/>
    </source>
</evidence>
<dbReference type="EC" id="7.1.1.2" evidence="9"/>
<sequence>MSSITMIILVVCILALLFLALNFIFAPHNPYQEKYSIFECGFHSFLQTRSPFNVTFFIYALLYLILDLEILLIYPYAMSIYSNEIYGLVVMLLFTIMITIGFIFELGKGALSIKSRQNNTTDIKKSPVTVNSFLSLNKNQQRHYSTSRNIQLAEKTVDPWFVTGFTDAEGCFYCSVIKDSGSSLGWRAKVGVFQIKLHKKDLPLLEQIRAYFKGAGNIVVNESSASYRVTSLKDMTNVIYPHFDKYPLITQKLGDYLLHKEAVTMINEKKHLTKEGLQEFVNIRASVNLGLSLELKAAFPETVAVKRPVVENKAIPHATWLAGFASGEGCFKINSSQSASSLRTYIALRFQVAQHERDTKLMESFISYLGCGITLNELNHTKFEVTKFKDIWEKIIPFFQQYPILGFKAQDFEYWCKAADIMNTKKHLTEEGLNEIMEIKININKGGTNLI</sequence>
<evidence type="ECO:0000256" key="4">
    <source>
        <dbReference type="ARBA" id="ARBA00022448"/>
    </source>
</evidence>
<geneLocation type="mitochondrion" evidence="11"/>
<evidence type="ECO:0000256" key="5">
    <source>
        <dbReference type="ARBA" id="ARBA00022692"/>
    </source>
</evidence>
<evidence type="ECO:0000259" key="10">
    <source>
        <dbReference type="Pfam" id="PF00961"/>
    </source>
</evidence>
<gene>
    <name evidence="11" type="primary">nad3</name>
</gene>
<evidence type="ECO:0000256" key="7">
    <source>
        <dbReference type="ARBA" id="ARBA00023136"/>
    </source>
</evidence>
<evidence type="ECO:0000256" key="8">
    <source>
        <dbReference type="ARBA" id="ARBA00049551"/>
    </source>
</evidence>
<dbReference type="Gene3D" id="3.10.28.10">
    <property type="entry name" value="Homing endonucleases"/>
    <property type="match status" value="2"/>
</dbReference>
<dbReference type="PANTHER" id="PTHR36181:SF4">
    <property type="entry name" value="LAGLIDADG ENDONUCLEASE"/>
    <property type="match status" value="1"/>
</dbReference>
<keyword evidence="5 9" id="KW-0812">Transmembrane</keyword>
<feature type="domain" description="Homing endonuclease LAGLIDADG" evidence="10">
    <location>
        <begin position="163"/>
        <end position="262"/>
    </location>
</feature>
<feature type="transmembrane region" description="Helical" evidence="9">
    <location>
        <begin position="85"/>
        <end position="106"/>
    </location>
</feature>
<dbReference type="SUPFAM" id="SSF55608">
    <property type="entry name" value="Homing endonucleases"/>
    <property type="match status" value="2"/>
</dbReference>
<dbReference type="Gene3D" id="1.20.58.1610">
    <property type="entry name" value="NADH:ubiquinone/plastoquinone oxidoreductase, chain 3"/>
    <property type="match status" value="1"/>
</dbReference>
<dbReference type="InterPro" id="IPR004860">
    <property type="entry name" value="LAGLIDADG_dom"/>
</dbReference>
<organism evidence="11">
    <name type="scientific">Hypomyces aurantius</name>
    <dbReference type="NCBI Taxonomy" id="29852"/>
    <lineage>
        <taxon>Eukaryota</taxon>
        <taxon>Fungi</taxon>
        <taxon>Dikarya</taxon>
        <taxon>Ascomycota</taxon>
        <taxon>Pezizomycotina</taxon>
        <taxon>Sordariomycetes</taxon>
        <taxon>Hypocreomycetidae</taxon>
        <taxon>Hypocreales</taxon>
        <taxon>Hypocreaceae</taxon>
        <taxon>Hypomyces</taxon>
    </lineage>
</organism>
<feature type="transmembrane region" description="Helical" evidence="9">
    <location>
        <begin position="6"/>
        <end position="25"/>
    </location>
</feature>
<accession>A0A161ISW4</accession>
<reference evidence="11" key="1">
    <citation type="submission" date="2016-02" db="EMBL/GenBank/DDBJ databases">
        <authorList>
            <person name="Wen L."/>
            <person name="He K."/>
            <person name="Yang H."/>
        </authorList>
    </citation>
    <scope>NUCLEOTIDE SEQUENCE</scope>
</reference>
<evidence type="ECO:0000256" key="9">
    <source>
        <dbReference type="RuleBase" id="RU003640"/>
    </source>
</evidence>
<name>A0A161ISW4_9HYPO</name>
<dbReference type="InterPro" id="IPR038430">
    <property type="entry name" value="NDAH_ubi_oxred_su3_sf"/>
</dbReference>
<comment type="function">
    <text evidence="9">Core subunit of the mitochondrial membrane respiratory chain NADH dehydrogenase (Complex I) which catalyzes electron transfer from NADH through the respiratory chain, using ubiquinone as an electron acceptor. Essential for the catalytic activity of complex I.</text>
</comment>
<keyword evidence="9" id="KW-0830">Ubiquinone</keyword>
<comment type="similarity">
    <text evidence="2 9">Belongs to the complex I subunit 3 family.</text>
</comment>
<dbReference type="GeneID" id="27910829"/>
<evidence type="ECO:0000256" key="1">
    <source>
        <dbReference type="ARBA" id="ARBA00004370"/>
    </source>
</evidence>
<dbReference type="FunFam" id="3.10.28.10:FF:000010">
    <property type="entry name" value="LAGLIDADG homing endonuclease I-LtrII"/>
    <property type="match status" value="1"/>
</dbReference>
<keyword evidence="9" id="KW-0520">NAD</keyword>
<keyword evidence="9" id="KW-0679">Respiratory chain</keyword>
<feature type="domain" description="Homing endonuclease LAGLIDADG" evidence="10">
    <location>
        <begin position="321"/>
        <end position="418"/>
    </location>
</feature>
<evidence type="ECO:0000313" key="11">
    <source>
        <dbReference type="EMBL" id="ANC62713.1"/>
    </source>
</evidence>
<keyword evidence="11" id="KW-0560">Oxidoreductase</keyword>
<keyword evidence="9" id="KW-1278">Translocase</keyword>
<comment type="subcellular location">
    <subcellularLocation>
        <location evidence="1">Membrane</location>
    </subcellularLocation>
    <subcellularLocation>
        <location evidence="9">Mitochondrion membrane</location>
        <topology evidence="9">Multi-pass membrane protein</topology>
    </subcellularLocation>
</comment>
<dbReference type="InterPro" id="IPR000440">
    <property type="entry name" value="NADH_UbQ/plastoQ_OxRdtase_su3"/>
</dbReference>
<evidence type="ECO:0000256" key="2">
    <source>
        <dbReference type="ARBA" id="ARBA00008472"/>
    </source>
</evidence>
<dbReference type="GO" id="GO:0016491">
    <property type="term" value="F:oxidoreductase activity"/>
    <property type="evidence" value="ECO:0007669"/>
    <property type="project" value="UniProtKB-KW"/>
</dbReference>